<protein>
    <submittedName>
        <fullName evidence="2">Uncharacterized protein</fullName>
    </submittedName>
</protein>
<gene>
    <name evidence="2" type="ORF">PVAG01_09996</name>
</gene>
<dbReference type="PANTHER" id="PTHR39610:SF2">
    <property type="entry name" value="BZIP DOMAIN-CONTAINING PROTEIN"/>
    <property type="match status" value="1"/>
</dbReference>
<feature type="region of interest" description="Disordered" evidence="1">
    <location>
        <begin position="296"/>
        <end position="348"/>
    </location>
</feature>
<dbReference type="EMBL" id="JBFCZG010000009">
    <property type="protein sequence ID" value="KAL3418280.1"/>
    <property type="molecule type" value="Genomic_DNA"/>
</dbReference>
<dbReference type="PANTHER" id="PTHR39610">
    <property type="entry name" value="BZIP DOMAIN-CONTAINING PROTEIN-RELATED"/>
    <property type="match status" value="1"/>
</dbReference>
<sequence length="348" mass="37622">MPDLNSLPPSNTRSTPSSPPIPRTMSSSAADATTAAGQASSPRSTSTSLFAAAAVNAGLQHEDTRRSSITSSRTRPPSQSGRRRSTVLMNLQLNDPSLPGPGEMINEAPSYRTASPHSVTASPVIATGDPHHNRAPSLGEIHQELEQEQEAQVNRLLQMIRTQQQQLSQLQAAAGQPQIATPAIDDSTPTSERSMSFSIPNPPHTPSVLATPRSPRHPRSSFDLARADIQRRSRTPSRAASQTASPRLRSTSISGEAGENWSLGGRDESAFYQAETQMMTRENQMLRQRIRELERQVNELHANAATTHEPATHSHLTHSQSVSEEPSSANAPVPSSIRATPTEELKEE</sequence>
<accession>A0ABR4P4N3</accession>
<evidence type="ECO:0000256" key="1">
    <source>
        <dbReference type="SAM" id="MobiDB-lite"/>
    </source>
</evidence>
<keyword evidence="3" id="KW-1185">Reference proteome</keyword>
<feature type="compositionally biased region" description="Polar residues" evidence="1">
    <location>
        <begin position="187"/>
        <end position="199"/>
    </location>
</feature>
<name>A0ABR4P4N3_9HELO</name>
<feature type="compositionally biased region" description="Polar residues" evidence="1">
    <location>
        <begin position="317"/>
        <end position="330"/>
    </location>
</feature>
<feature type="region of interest" description="Disordered" evidence="1">
    <location>
        <begin position="1"/>
        <end position="85"/>
    </location>
</feature>
<feature type="compositionally biased region" description="Polar residues" evidence="1">
    <location>
        <begin position="236"/>
        <end position="254"/>
    </location>
</feature>
<feature type="region of interest" description="Disordered" evidence="1">
    <location>
        <begin position="171"/>
        <end position="264"/>
    </location>
</feature>
<dbReference type="Proteomes" id="UP001629113">
    <property type="component" value="Unassembled WGS sequence"/>
</dbReference>
<reference evidence="2 3" key="1">
    <citation type="submission" date="2024-06" db="EMBL/GenBank/DDBJ databases">
        <title>Complete genome of Phlyctema vagabunda strain 19-DSS-EL-015.</title>
        <authorList>
            <person name="Fiorenzani C."/>
        </authorList>
    </citation>
    <scope>NUCLEOTIDE SEQUENCE [LARGE SCALE GENOMIC DNA]</scope>
    <source>
        <strain evidence="2 3">19-DSS-EL-015</strain>
    </source>
</reference>
<organism evidence="2 3">
    <name type="scientific">Phlyctema vagabunda</name>
    <dbReference type="NCBI Taxonomy" id="108571"/>
    <lineage>
        <taxon>Eukaryota</taxon>
        <taxon>Fungi</taxon>
        <taxon>Dikarya</taxon>
        <taxon>Ascomycota</taxon>
        <taxon>Pezizomycotina</taxon>
        <taxon>Leotiomycetes</taxon>
        <taxon>Helotiales</taxon>
        <taxon>Dermateaceae</taxon>
        <taxon>Phlyctema</taxon>
    </lineage>
</organism>
<feature type="compositionally biased region" description="Low complexity" evidence="1">
    <location>
        <begin position="23"/>
        <end position="41"/>
    </location>
</feature>
<evidence type="ECO:0000313" key="3">
    <source>
        <dbReference type="Proteomes" id="UP001629113"/>
    </source>
</evidence>
<feature type="compositionally biased region" description="Low complexity" evidence="1">
    <location>
        <begin position="1"/>
        <end position="16"/>
    </location>
</feature>
<feature type="compositionally biased region" description="Low complexity" evidence="1">
    <location>
        <begin position="67"/>
        <end position="80"/>
    </location>
</feature>
<evidence type="ECO:0000313" key="2">
    <source>
        <dbReference type="EMBL" id="KAL3418280.1"/>
    </source>
</evidence>
<comment type="caution">
    <text evidence="2">The sequence shown here is derived from an EMBL/GenBank/DDBJ whole genome shotgun (WGS) entry which is preliminary data.</text>
</comment>
<proteinExistence type="predicted"/>